<evidence type="ECO:0000256" key="3">
    <source>
        <dbReference type="SAM" id="SignalP"/>
    </source>
</evidence>
<dbReference type="SUPFAM" id="SSF82153">
    <property type="entry name" value="FAS1 domain"/>
    <property type="match status" value="2"/>
</dbReference>
<comment type="similarity">
    <text evidence="1">Belongs to the fasciclin-like AGP family.</text>
</comment>
<dbReference type="PANTHER" id="PTHR10900:SF125">
    <property type="entry name" value="FAS1 DOMAIN-CONTAINING PROTEIN YLR001C"/>
    <property type="match status" value="1"/>
</dbReference>
<evidence type="ECO:0000259" key="4">
    <source>
        <dbReference type="PROSITE" id="PS50213"/>
    </source>
</evidence>
<accession>A0A5N6KNC6</accession>
<dbReference type="InterPro" id="IPR050904">
    <property type="entry name" value="Adhesion/Biosynth-related"/>
</dbReference>
<dbReference type="PROSITE" id="PS50213">
    <property type="entry name" value="FAS1"/>
    <property type="match status" value="2"/>
</dbReference>
<sequence>MKSLVFLQLVAASTAFVLPDAHVFNELNAEVEQFPGQVEQKLSSASDVLENYFDKAHEKVDSAWSGLSDKAHNALDDAVAFATKTRDCLNEKAQETYFDAEAWLDSASHYSHAKAENIASFFEDPHHPPHHGPPHDGPPHHGPPHHGPPHHKPPHHHKPNQTVYELIASSKYTTKLAKLVSEYPDLVKKLNGTKANYTVFAPIDSAFAKIPEHAPKPSKKVLEAILTYHVSPEFYPAGRVLVSRTIPTLLQSPELSEKGLPQRLATSIGFRGLTVNFYSHVVAVNIFGTNGVIHGVDSIILPPPEVLRLIEILPSEFSTLDLGLTKTGLLETLNKTAHKGSTFFAPSNFAFAKLGSRINAFLFSPYGLKYLKALLEYHVVYNQTLYSDEYYPGSSGDDKNTMDVPKGRYHFDLPTLLEGKSLAVDIARYGRLIEIKINAFARVSVSDGVAKDGVVHAVSNVLIPPKTSAAGEDNYDGGELTEEDLIERLEPFVRYTEDL</sequence>
<name>A0A5N6KNC6_9ROSI</name>
<feature type="region of interest" description="Disordered" evidence="2">
    <location>
        <begin position="122"/>
        <end position="159"/>
    </location>
</feature>
<evidence type="ECO:0000313" key="5">
    <source>
        <dbReference type="EMBL" id="KAB8336788.1"/>
    </source>
</evidence>
<dbReference type="InterPro" id="IPR036378">
    <property type="entry name" value="FAS1_dom_sf"/>
</dbReference>
<dbReference type="GO" id="GO:0005615">
    <property type="term" value="C:extracellular space"/>
    <property type="evidence" value="ECO:0007669"/>
    <property type="project" value="TreeGrafter"/>
</dbReference>
<dbReference type="Pfam" id="PF02469">
    <property type="entry name" value="Fasciclin"/>
    <property type="match status" value="2"/>
</dbReference>
<dbReference type="Gene3D" id="2.30.180.10">
    <property type="entry name" value="FAS1 domain"/>
    <property type="match status" value="2"/>
</dbReference>
<reference evidence="5 6" key="1">
    <citation type="submission" date="2019-06" db="EMBL/GenBank/DDBJ databases">
        <title>A chromosomal-level reference genome of Carpinus fangiana (Coryloideae, Betulaceae).</title>
        <authorList>
            <person name="Yang X."/>
            <person name="Wang Z."/>
            <person name="Zhang L."/>
            <person name="Hao G."/>
            <person name="Liu J."/>
            <person name="Yang Y."/>
        </authorList>
    </citation>
    <scope>NUCLEOTIDE SEQUENCE [LARGE SCALE GENOMIC DNA]</scope>
    <source>
        <strain evidence="5">Cfa_2016G</strain>
        <tissue evidence="5">Leaf</tissue>
    </source>
</reference>
<feature type="domain" description="FAS1" evidence="4">
    <location>
        <begin position="304"/>
        <end position="462"/>
    </location>
</feature>
<dbReference type="AlphaFoldDB" id="A0A5N6KNC6"/>
<feature type="compositionally biased region" description="Basic and acidic residues" evidence="2">
    <location>
        <begin position="123"/>
        <end position="139"/>
    </location>
</feature>
<dbReference type="PANTHER" id="PTHR10900">
    <property type="entry name" value="PERIOSTIN-RELATED"/>
    <property type="match status" value="1"/>
</dbReference>
<feature type="chain" id="PRO_5024271503" description="FAS1 domain-containing protein" evidence="3">
    <location>
        <begin position="16"/>
        <end position="499"/>
    </location>
</feature>
<feature type="signal peptide" evidence="3">
    <location>
        <begin position="1"/>
        <end position="15"/>
    </location>
</feature>
<feature type="domain" description="FAS1" evidence="4">
    <location>
        <begin position="160"/>
        <end position="300"/>
    </location>
</feature>
<dbReference type="OrthoDB" id="513636at2759"/>
<dbReference type="Proteomes" id="UP000327013">
    <property type="component" value="Unassembled WGS sequence"/>
</dbReference>
<proteinExistence type="inferred from homology"/>
<organism evidence="5 6">
    <name type="scientific">Carpinus fangiana</name>
    <dbReference type="NCBI Taxonomy" id="176857"/>
    <lineage>
        <taxon>Eukaryota</taxon>
        <taxon>Viridiplantae</taxon>
        <taxon>Streptophyta</taxon>
        <taxon>Embryophyta</taxon>
        <taxon>Tracheophyta</taxon>
        <taxon>Spermatophyta</taxon>
        <taxon>Magnoliopsida</taxon>
        <taxon>eudicotyledons</taxon>
        <taxon>Gunneridae</taxon>
        <taxon>Pentapetalae</taxon>
        <taxon>rosids</taxon>
        <taxon>fabids</taxon>
        <taxon>Fagales</taxon>
        <taxon>Betulaceae</taxon>
        <taxon>Carpinus</taxon>
    </lineage>
</organism>
<evidence type="ECO:0000256" key="2">
    <source>
        <dbReference type="SAM" id="MobiDB-lite"/>
    </source>
</evidence>
<evidence type="ECO:0000313" key="6">
    <source>
        <dbReference type="Proteomes" id="UP000327013"/>
    </source>
</evidence>
<comment type="caution">
    <text evidence="5">The sequence shown here is derived from an EMBL/GenBank/DDBJ whole genome shotgun (WGS) entry which is preliminary data.</text>
</comment>
<protein>
    <recommendedName>
        <fullName evidence="4">FAS1 domain-containing protein</fullName>
    </recommendedName>
</protein>
<evidence type="ECO:0000256" key="1">
    <source>
        <dbReference type="ARBA" id="ARBA00007843"/>
    </source>
</evidence>
<gene>
    <name evidence="5" type="ORF">FH972_021097</name>
</gene>
<keyword evidence="6" id="KW-1185">Reference proteome</keyword>
<dbReference type="EMBL" id="VIBQ01000009">
    <property type="protein sequence ID" value="KAB8336788.1"/>
    <property type="molecule type" value="Genomic_DNA"/>
</dbReference>
<dbReference type="SMART" id="SM00554">
    <property type="entry name" value="FAS1"/>
    <property type="match status" value="2"/>
</dbReference>
<feature type="compositionally biased region" description="Basic residues" evidence="2">
    <location>
        <begin position="142"/>
        <end position="159"/>
    </location>
</feature>
<dbReference type="InterPro" id="IPR000782">
    <property type="entry name" value="FAS1_domain"/>
</dbReference>
<keyword evidence="3" id="KW-0732">Signal</keyword>